<dbReference type="RefSeq" id="WP_096684771.1">
    <property type="nucleotide sequence ID" value="NZ_AP014564.1"/>
</dbReference>
<keyword evidence="3" id="KW-1185">Reference proteome</keyword>
<proteinExistence type="predicted"/>
<evidence type="ECO:0000313" key="2">
    <source>
        <dbReference type="EMBL" id="BAV94136.1"/>
    </source>
</evidence>
<dbReference type="AlphaFoldDB" id="A0A1J1E9D1"/>
<dbReference type="Proteomes" id="UP000243197">
    <property type="component" value="Chromosome"/>
</dbReference>
<protein>
    <recommendedName>
        <fullName evidence="4">Secreted protein</fullName>
    </recommendedName>
</protein>
<feature type="chain" id="PRO_5013312108" description="Secreted protein" evidence="1">
    <location>
        <begin position="21"/>
        <end position="217"/>
    </location>
</feature>
<organism evidence="2 3">
    <name type="scientific">Ichthyobacterium seriolicida</name>
    <dbReference type="NCBI Taxonomy" id="242600"/>
    <lineage>
        <taxon>Bacteria</taxon>
        <taxon>Pseudomonadati</taxon>
        <taxon>Bacteroidota</taxon>
        <taxon>Flavobacteriia</taxon>
        <taxon>Flavobacteriales</taxon>
        <taxon>Ichthyobacteriaceae</taxon>
        <taxon>Ichthyobacterium</taxon>
    </lineage>
</organism>
<evidence type="ECO:0000256" key="1">
    <source>
        <dbReference type="SAM" id="SignalP"/>
    </source>
</evidence>
<keyword evidence="1" id="KW-0732">Signal</keyword>
<gene>
    <name evidence="2" type="ORF">JBKA6_0123</name>
</gene>
<dbReference type="EMBL" id="AP014564">
    <property type="protein sequence ID" value="BAV94136.1"/>
    <property type="molecule type" value="Genomic_DNA"/>
</dbReference>
<dbReference type="OrthoDB" id="863479at2"/>
<evidence type="ECO:0008006" key="4">
    <source>
        <dbReference type="Google" id="ProtNLM"/>
    </source>
</evidence>
<sequence length="217" mass="24651">MKKNFLLLSLLFVFSTSINAQDNPNSNIEPKTNSIVKADVGMLLLSPPHSYFKNKNNKHNNNNKDEEITLAFPFSYEKIINNHLSFEIGISTFIHINYNGSFPPPTTTTFTLEPRVALRYYFFSITSPVIGVYSDPDPIGLYLSPFLGYNYSINSEWVRGVQRFNGGLTMGYQWIISDTDIYCDVALGMLFGAVFTEYDIQPYFDSAGSLFSIGYRF</sequence>
<accession>A0A1J1E9D1</accession>
<feature type="signal peptide" evidence="1">
    <location>
        <begin position="1"/>
        <end position="20"/>
    </location>
</feature>
<name>A0A1J1E9D1_9FLAO</name>
<reference evidence="2 3" key="1">
    <citation type="submission" date="2014-03" db="EMBL/GenBank/DDBJ databases">
        <title>complete genome sequence of Flavobacteriaceae bacterium JBKA-6.</title>
        <authorList>
            <person name="Takano T."/>
            <person name="Nakamura Y."/>
            <person name="Takuma S."/>
            <person name="Yasuike M."/>
            <person name="Matsuyama T."/>
            <person name="Sakai T."/>
            <person name="Fujiwara A."/>
            <person name="Kimoto K."/>
            <person name="Fukuda Y."/>
            <person name="Kondo H."/>
            <person name="Hirono I."/>
            <person name="Nakayasu C."/>
        </authorList>
    </citation>
    <scope>NUCLEOTIDE SEQUENCE [LARGE SCALE GENOMIC DNA]</scope>
    <source>
        <strain evidence="2 3">JBKA-6</strain>
    </source>
</reference>
<dbReference type="KEGG" id="ise:JBKA6_0123"/>
<evidence type="ECO:0000313" key="3">
    <source>
        <dbReference type="Proteomes" id="UP000243197"/>
    </source>
</evidence>